<evidence type="ECO:0000256" key="1">
    <source>
        <dbReference type="SAM" id="Phobius"/>
    </source>
</evidence>
<accession>A0A3A3GDB4</accession>
<dbReference type="Pfam" id="PF01609">
    <property type="entry name" value="DDE_Tnp_1"/>
    <property type="match status" value="1"/>
</dbReference>
<dbReference type="GO" id="GO:0004803">
    <property type="term" value="F:transposase activity"/>
    <property type="evidence" value="ECO:0007669"/>
    <property type="project" value="InterPro"/>
</dbReference>
<dbReference type="Pfam" id="PF13340">
    <property type="entry name" value="DUF4096"/>
    <property type="match status" value="1"/>
</dbReference>
<evidence type="ECO:0000313" key="4">
    <source>
        <dbReference type="EMBL" id="RJG14757.1"/>
    </source>
</evidence>
<organism evidence="4 5">
    <name type="scientific">Paenibacillus thiaminolyticus</name>
    <name type="common">Bacillus thiaminolyticus</name>
    <dbReference type="NCBI Taxonomy" id="49283"/>
    <lineage>
        <taxon>Bacteria</taxon>
        <taxon>Bacillati</taxon>
        <taxon>Bacillota</taxon>
        <taxon>Bacilli</taxon>
        <taxon>Bacillales</taxon>
        <taxon>Paenibacillaceae</taxon>
        <taxon>Paenibacillus</taxon>
    </lineage>
</organism>
<name>A0A3A3GDB4_PANTH</name>
<feature type="domain" description="Insertion element IS402-like" evidence="3">
    <location>
        <begin position="8"/>
        <end position="80"/>
    </location>
</feature>
<keyword evidence="1" id="KW-1133">Transmembrane helix</keyword>
<dbReference type="InterPro" id="IPR002559">
    <property type="entry name" value="Transposase_11"/>
</dbReference>
<reference evidence="4 5" key="1">
    <citation type="submission" date="2018-09" db="EMBL/GenBank/DDBJ databases">
        <title>Paenibacillus SK2017-BO5.</title>
        <authorList>
            <person name="Piskunova J.V."/>
            <person name="Dubiley S.A."/>
            <person name="Severinov K.V."/>
        </authorList>
    </citation>
    <scope>NUCLEOTIDE SEQUENCE [LARGE SCALE GENOMIC DNA]</scope>
    <source>
        <strain evidence="4 5">BO5</strain>
    </source>
</reference>
<dbReference type="AlphaFoldDB" id="A0A3A3GDB4"/>
<dbReference type="OrthoDB" id="192297at2"/>
<sequence>MRRRYEIRDDQWDQIKDLLPPERKRQGGRIAKDNRMMLNAMLWVARSGAPWRDLPEHYGSWKTVYTRFRRWQMAGIWDEILKHVSVAPDFENIMIDATIVRVHQHGAGAKGGKQFQAIGRSRGGITTKIHAIVDALGNPLRFELTAGNCHDCVKGYEMLQDMDLTGKTVIADRGYDMNRILELIEKQHATAVIPSRKHRKIQRTCDWWLYKERHLVECLFNKLKHYRRLATRYDKLTCTFAAFLSLASILLWLN</sequence>
<gene>
    <name evidence="4" type="ORF">DQX05_30160</name>
</gene>
<evidence type="ECO:0000259" key="3">
    <source>
        <dbReference type="Pfam" id="PF13340"/>
    </source>
</evidence>
<dbReference type="NCBIfam" id="NF033580">
    <property type="entry name" value="transpos_IS5_3"/>
    <property type="match status" value="1"/>
</dbReference>
<dbReference type="InterPro" id="IPR025161">
    <property type="entry name" value="IS402-like_dom"/>
</dbReference>
<comment type="caution">
    <text evidence="4">The sequence shown here is derived from an EMBL/GenBank/DDBJ whole genome shotgun (WGS) entry which is preliminary data.</text>
</comment>
<dbReference type="SUPFAM" id="SSF53098">
    <property type="entry name" value="Ribonuclease H-like"/>
    <property type="match status" value="1"/>
</dbReference>
<dbReference type="PANTHER" id="PTHR30007:SF1">
    <property type="entry name" value="BLR1914 PROTEIN"/>
    <property type="match status" value="1"/>
</dbReference>
<keyword evidence="1" id="KW-0472">Membrane</keyword>
<dbReference type="PANTHER" id="PTHR30007">
    <property type="entry name" value="PHP DOMAIN PROTEIN"/>
    <property type="match status" value="1"/>
</dbReference>
<keyword evidence="1" id="KW-0812">Transmembrane</keyword>
<feature type="transmembrane region" description="Helical" evidence="1">
    <location>
        <begin position="236"/>
        <end position="253"/>
    </location>
</feature>
<dbReference type="Proteomes" id="UP000266177">
    <property type="component" value="Unassembled WGS sequence"/>
</dbReference>
<protein>
    <submittedName>
        <fullName evidence="4">IS5 family transposase</fullName>
    </submittedName>
</protein>
<dbReference type="GO" id="GO:0003677">
    <property type="term" value="F:DNA binding"/>
    <property type="evidence" value="ECO:0007669"/>
    <property type="project" value="InterPro"/>
</dbReference>
<evidence type="ECO:0000313" key="5">
    <source>
        <dbReference type="Proteomes" id="UP000266177"/>
    </source>
</evidence>
<feature type="domain" description="Transposase IS4-like" evidence="2">
    <location>
        <begin position="93"/>
        <end position="251"/>
    </location>
</feature>
<dbReference type="RefSeq" id="WP_119796901.1">
    <property type="nucleotide sequence ID" value="NZ_QYZD01000106.1"/>
</dbReference>
<dbReference type="EMBL" id="QYZD01000106">
    <property type="protein sequence ID" value="RJG14757.1"/>
    <property type="molecule type" value="Genomic_DNA"/>
</dbReference>
<dbReference type="InterPro" id="IPR012337">
    <property type="entry name" value="RNaseH-like_sf"/>
</dbReference>
<evidence type="ECO:0000259" key="2">
    <source>
        <dbReference type="Pfam" id="PF01609"/>
    </source>
</evidence>
<dbReference type="GO" id="GO:0006313">
    <property type="term" value="P:DNA transposition"/>
    <property type="evidence" value="ECO:0007669"/>
    <property type="project" value="InterPro"/>
</dbReference>
<proteinExistence type="predicted"/>